<evidence type="ECO:0000313" key="3">
    <source>
        <dbReference type="EMBL" id="MCO4292977.1"/>
    </source>
</evidence>
<dbReference type="SUPFAM" id="SSF49464">
    <property type="entry name" value="Carboxypeptidase regulatory domain-like"/>
    <property type="match status" value="1"/>
</dbReference>
<keyword evidence="1 2" id="KW-0732">Signal</keyword>
<protein>
    <submittedName>
        <fullName evidence="3">TonB-dependent receptor</fullName>
    </submittedName>
</protein>
<dbReference type="InterPro" id="IPR008969">
    <property type="entry name" value="CarboxyPept-like_regulatory"/>
</dbReference>
<feature type="chain" id="PRO_5040978558" evidence="2">
    <location>
        <begin position="22"/>
        <end position="333"/>
    </location>
</feature>
<comment type="caution">
    <text evidence="3">The sequence shown here is derived from an EMBL/GenBank/DDBJ whole genome shotgun (WGS) entry which is preliminary data.</text>
</comment>
<name>A0A9X2F1L2_9SPHI</name>
<proteinExistence type="predicted"/>
<dbReference type="AlphaFoldDB" id="A0A9X2F1L2"/>
<dbReference type="InterPro" id="IPR037066">
    <property type="entry name" value="Plug_dom_sf"/>
</dbReference>
<organism evidence="3 4">
    <name type="scientific">Solitalea agri</name>
    <dbReference type="NCBI Taxonomy" id="2953739"/>
    <lineage>
        <taxon>Bacteria</taxon>
        <taxon>Pseudomonadati</taxon>
        <taxon>Bacteroidota</taxon>
        <taxon>Sphingobacteriia</taxon>
        <taxon>Sphingobacteriales</taxon>
        <taxon>Sphingobacteriaceae</taxon>
        <taxon>Solitalea</taxon>
    </lineage>
</organism>
<dbReference type="Proteomes" id="UP001155182">
    <property type="component" value="Unassembled WGS sequence"/>
</dbReference>
<feature type="signal peptide" evidence="2">
    <location>
        <begin position="1"/>
        <end position="21"/>
    </location>
</feature>
<dbReference type="RefSeq" id="WP_252587468.1">
    <property type="nucleotide sequence ID" value="NZ_JAMWYS010000028.1"/>
</dbReference>
<dbReference type="PANTHER" id="PTHR30069:SF29">
    <property type="entry name" value="HEMOGLOBIN AND HEMOGLOBIN-HAPTOGLOBIN-BINDING PROTEIN 1-RELATED"/>
    <property type="match status" value="1"/>
</dbReference>
<reference evidence="3" key="1">
    <citation type="submission" date="2022-06" db="EMBL/GenBank/DDBJ databases">
        <title>Solitalea sp. MAHUQ-68 isolated from rhizospheric soil.</title>
        <authorList>
            <person name="Huq M.A."/>
        </authorList>
    </citation>
    <scope>NUCLEOTIDE SEQUENCE</scope>
    <source>
        <strain evidence="3">MAHUQ-68</strain>
    </source>
</reference>
<gene>
    <name evidence="3" type="ORF">NF867_08895</name>
</gene>
<dbReference type="EMBL" id="JAMWYS010000028">
    <property type="protein sequence ID" value="MCO4292977.1"/>
    <property type="molecule type" value="Genomic_DNA"/>
</dbReference>
<evidence type="ECO:0000256" key="2">
    <source>
        <dbReference type="SAM" id="SignalP"/>
    </source>
</evidence>
<dbReference type="GO" id="GO:0015344">
    <property type="term" value="F:siderophore uptake transmembrane transporter activity"/>
    <property type="evidence" value="ECO:0007669"/>
    <property type="project" value="TreeGrafter"/>
</dbReference>
<accession>A0A9X2F1L2</accession>
<dbReference type="GO" id="GO:0009279">
    <property type="term" value="C:cell outer membrane"/>
    <property type="evidence" value="ECO:0007669"/>
    <property type="project" value="TreeGrafter"/>
</dbReference>
<dbReference type="Pfam" id="PF13715">
    <property type="entry name" value="CarbopepD_reg_2"/>
    <property type="match status" value="1"/>
</dbReference>
<keyword evidence="3" id="KW-0675">Receptor</keyword>
<sequence>MKTHLIPLTLSLLLIAIGSFAQTKVSGVIKNQKGQVLSGAAIAIKDSYDGATSGKDGKFSFTTDEKGNKELITNLTGYEVNMQPISLNGTTIELTITLEEEATELNTVVVTAGTMEANDRSKMAQLKSLDIATTAGAEADIISALQTLPGTQAASSEQGLLVRGGAASETKMYFDGMLIKNPYLNDLPDIASRGRFSPFMFKGMSFSAGGYSAQYGQALSSALVLESKDLEPKTTTGVSIMSVGGGLVQTNKFKNSSLQVGGQYINLQPYYELVKQQAHWNYAPHSYSASANYKLKTGKTGMFKFYSEFSNGKLGLNYDNLEDLTHHFQTPTF</sequence>
<evidence type="ECO:0000313" key="4">
    <source>
        <dbReference type="Proteomes" id="UP001155182"/>
    </source>
</evidence>
<dbReference type="GO" id="GO:0044718">
    <property type="term" value="P:siderophore transmembrane transport"/>
    <property type="evidence" value="ECO:0007669"/>
    <property type="project" value="TreeGrafter"/>
</dbReference>
<keyword evidence="4" id="KW-1185">Reference proteome</keyword>
<evidence type="ECO:0000256" key="1">
    <source>
        <dbReference type="ARBA" id="ARBA00022729"/>
    </source>
</evidence>
<dbReference type="PANTHER" id="PTHR30069">
    <property type="entry name" value="TONB-DEPENDENT OUTER MEMBRANE RECEPTOR"/>
    <property type="match status" value="1"/>
</dbReference>
<dbReference type="Gene3D" id="2.170.130.10">
    <property type="entry name" value="TonB-dependent receptor, plug domain"/>
    <property type="match status" value="1"/>
</dbReference>
<dbReference type="SUPFAM" id="SSF56935">
    <property type="entry name" value="Porins"/>
    <property type="match status" value="1"/>
</dbReference>
<dbReference type="InterPro" id="IPR039426">
    <property type="entry name" value="TonB-dep_rcpt-like"/>
</dbReference>
<dbReference type="Gene3D" id="2.60.40.1120">
    <property type="entry name" value="Carboxypeptidase-like, regulatory domain"/>
    <property type="match status" value="1"/>
</dbReference>